<protein>
    <submittedName>
        <fullName evidence="1">Uncharacterized protein</fullName>
    </submittedName>
</protein>
<sequence>ASDGGHLNDAPHADSLFLPRSLFRGARAVVMGASTDIGEQLAYHHARLGAKILWTSNNLHFALPDLM</sequence>
<reference evidence="1" key="2">
    <citation type="submission" date="2025-08" db="UniProtKB">
        <authorList>
            <consortium name="Ensembl"/>
        </authorList>
    </citation>
    <scope>IDENTIFICATION</scope>
</reference>
<accession>A0AAQ5YSL4</accession>
<dbReference type="AlphaFoldDB" id="A0AAQ5YSL4"/>
<reference evidence="1" key="3">
    <citation type="submission" date="2025-09" db="UniProtKB">
        <authorList>
            <consortium name="Ensembl"/>
        </authorList>
    </citation>
    <scope>IDENTIFICATION</scope>
</reference>
<dbReference type="Proteomes" id="UP001501940">
    <property type="component" value="Chromosome 10"/>
</dbReference>
<organism evidence="1 2">
    <name type="scientific">Amphiprion ocellaris</name>
    <name type="common">Clown anemonefish</name>
    <dbReference type="NCBI Taxonomy" id="80972"/>
    <lineage>
        <taxon>Eukaryota</taxon>
        <taxon>Metazoa</taxon>
        <taxon>Chordata</taxon>
        <taxon>Craniata</taxon>
        <taxon>Vertebrata</taxon>
        <taxon>Euteleostomi</taxon>
        <taxon>Actinopterygii</taxon>
        <taxon>Neopterygii</taxon>
        <taxon>Teleostei</taxon>
        <taxon>Neoteleostei</taxon>
        <taxon>Acanthomorphata</taxon>
        <taxon>Ovalentaria</taxon>
        <taxon>Pomacentridae</taxon>
        <taxon>Amphiprion</taxon>
    </lineage>
</organism>
<reference evidence="1 2" key="1">
    <citation type="submission" date="2022-01" db="EMBL/GenBank/DDBJ databases">
        <title>A chromosome-scale genome assembly of the false clownfish, Amphiprion ocellaris.</title>
        <authorList>
            <person name="Ryu T."/>
        </authorList>
    </citation>
    <scope>NUCLEOTIDE SEQUENCE [LARGE SCALE GENOMIC DNA]</scope>
</reference>
<proteinExistence type="predicted"/>
<dbReference type="SUPFAM" id="SSF51735">
    <property type="entry name" value="NAD(P)-binding Rossmann-fold domains"/>
    <property type="match status" value="1"/>
</dbReference>
<evidence type="ECO:0000313" key="1">
    <source>
        <dbReference type="Ensembl" id="ENSAOCP00000056783.1"/>
    </source>
</evidence>
<name>A0AAQ5YSL4_AMPOC</name>
<evidence type="ECO:0000313" key="2">
    <source>
        <dbReference type="Proteomes" id="UP001501940"/>
    </source>
</evidence>
<dbReference type="Ensembl" id="ENSAOCT00000052377.1">
    <property type="protein sequence ID" value="ENSAOCP00000056783.1"/>
    <property type="gene ID" value="ENSAOCG00000026476.1"/>
</dbReference>
<keyword evidence="2" id="KW-1185">Reference proteome</keyword>
<dbReference type="InterPro" id="IPR036291">
    <property type="entry name" value="NAD(P)-bd_dom_sf"/>
</dbReference>